<dbReference type="InterPro" id="IPR036852">
    <property type="entry name" value="Peptidase_S8/S53_dom_sf"/>
</dbReference>
<comment type="caution">
    <text evidence="14">The sequence shown here is derived from an EMBL/GenBank/DDBJ whole genome shotgun (WGS) entry which is preliminary data.</text>
</comment>
<evidence type="ECO:0000256" key="12">
    <source>
        <dbReference type="SAM" id="Phobius"/>
    </source>
</evidence>
<keyword evidence="6" id="KW-0720">Serine protease</keyword>
<evidence type="ECO:0000256" key="9">
    <source>
        <dbReference type="ARBA" id="ARBA00023136"/>
    </source>
</evidence>
<dbReference type="InterPro" id="IPR000209">
    <property type="entry name" value="Peptidase_S8/S53_dom"/>
</dbReference>
<accession>A0A2I0IK57</accession>
<feature type="region of interest" description="Disordered" evidence="11">
    <location>
        <begin position="602"/>
        <end position="642"/>
    </location>
</feature>
<dbReference type="PROSITE" id="PS00138">
    <property type="entry name" value="SUBTILASE_SER"/>
    <property type="match status" value="1"/>
</dbReference>
<feature type="domain" description="ABC transmembrane type-1" evidence="13">
    <location>
        <begin position="271"/>
        <end position="408"/>
    </location>
</feature>
<name>A0A2I0IK57_PUNGR</name>
<keyword evidence="15" id="KW-1185">Reference proteome</keyword>
<keyword evidence="8 12" id="KW-1133">Transmembrane helix</keyword>
<gene>
    <name evidence="14" type="ORF">CRG98_035238</name>
</gene>
<dbReference type="PANTHER" id="PTHR24223">
    <property type="entry name" value="ATP-BINDING CASSETTE SUB-FAMILY C"/>
    <property type="match status" value="1"/>
</dbReference>
<dbReference type="STRING" id="22663.A0A2I0IK57"/>
<comment type="caution">
    <text evidence="10">Lacks conserved residue(s) required for the propagation of feature annotation.</text>
</comment>
<feature type="compositionally biased region" description="Low complexity" evidence="11">
    <location>
        <begin position="602"/>
        <end position="615"/>
    </location>
</feature>
<dbReference type="InterPro" id="IPR036640">
    <property type="entry name" value="ABC1_TM_sf"/>
</dbReference>
<dbReference type="SUPFAM" id="SSF52743">
    <property type="entry name" value="Subtilisin-like"/>
    <property type="match status" value="1"/>
</dbReference>
<dbReference type="Gene3D" id="1.20.1560.10">
    <property type="entry name" value="ABC transporter type 1, transmembrane domain"/>
    <property type="match status" value="1"/>
</dbReference>
<evidence type="ECO:0000256" key="5">
    <source>
        <dbReference type="ARBA" id="ARBA00022801"/>
    </source>
</evidence>
<dbReference type="InterPro" id="IPR027417">
    <property type="entry name" value="P-loop_NTPase"/>
</dbReference>
<feature type="transmembrane region" description="Helical" evidence="12">
    <location>
        <begin position="284"/>
        <end position="306"/>
    </location>
</feature>
<dbReference type="InterPro" id="IPR023213">
    <property type="entry name" value="CAT-like_dom_sf"/>
</dbReference>
<sequence length="812" mass="89664">MHNFASDYEFHNWLPLLRLSDFILCFEYVLQPDVSAPGVDILAAYPPDVPPSKGGGDDRRVKFNVISGTSMSCPHVAGAAAYVKTFHPDWSPSAIKSALMTTGQINPIKAADPGLVYEITKDDYVNLLCSLGINIRRIDGNTHEFLCEDVPQLDSADSLAGAFPNFKSKLQVQLGDGPSTGVTTFRLVKALISFAWKEILIMALRALIYTVASFVGPYLIEAFVQCLSRGSGSLSCSKWALRLCGSSCNDLREGPDPFMPVKTGPDKRRDINFVSIDAERVGDFVWYMHDPLMVLLQVTLALIILYKNLGLGAIASLVATILVMLANLPLASLQEKFQEGLMKSKDKRMKATLEILRNMKILKLQAWEMKFLSKIRELRGIEVGWLKKFVYTCALTSFVFWGAPTFVTDPPGANLQPLPDTISIVIQTKVSHHRIASFLHLDDLQMDGIERLLPGSTDTAVEIINGNFSWDSSSSSGPTLKDINLKVRRGMRLAVCGTVGSGKSRLLSCILGEVPKVSAIVRLCGTKAYVAESPWIHSGKIEDNILFGKEMDQVRYERMKDGKIIEAGKYDDILRAGADFMELVGARKTALLGLDSVQATAESEGSSGNIESGTEASPAKALEKTENRNVQNAEPTDKAGQLIWEEEREKACGGFPVYWNYITKAYEETNSGRGGLRVLVEVCDGCFREEEQRSQNAIGLRSFSKYRGKLSPPVSEFVLGNLIWLAIAKCKNSDSNRTDDMLSLLVGEMRKVIAKIDRDLISRLLTYDKNCIRSFEEIRELGSNGGLVDCFGRSSWCSLGVYNLNFGWGRPM</sequence>
<dbReference type="GO" id="GO:0140359">
    <property type="term" value="F:ABC-type transporter activity"/>
    <property type="evidence" value="ECO:0007669"/>
    <property type="project" value="InterPro"/>
</dbReference>
<dbReference type="Gene3D" id="3.30.559.10">
    <property type="entry name" value="Chloramphenicol acetyltransferase-like domain"/>
    <property type="match status" value="1"/>
</dbReference>
<reference evidence="14 15" key="1">
    <citation type="submission" date="2017-11" db="EMBL/GenBank/DDBJ databases">
        <title>De-novo sequencing of pomegranate (Punica granatum L.) genome.</title>
        <authorList>
            <person name="Akparov Z."/>
            <person name="Amiraslanov A."/>
            <person name="Hajiyeva S."/>
            <person name="Abbasov M."/>
            <person name="Kaur K."/>
            <person name="Hamwieh A."/>
            <person name="Solovyev V."/>
            <person name="Salamov A."/>
            <person name="Braich B."/>
            <person name="Kosarev P."/>
            <person name="Mahmoud A."/>
            <person name="Hajiyev E."/>
            <person name="Babayeva S."/>
            <person name="Izzatullayeva V."/>
            <person name="Mammadov A."/>
            <person name="Mammadov A."/>
            <person name="Sharifova S."/>
            <person name="Ojaghi J."/>
            <person name="Eynullazada K."/>
            <person name="Bayramov B."/>
            <person name="Abdulazimova A."/>
            <person name="Shahmuradov I."/>
        </authorList>
    </citation>
    <scope>NUCLEOTIDE SEQUENCE [LARGE SCALE GENOMIC DNA]</scope>
    <source>
        <strain evidence="15">cv. AG2017</strain>
        <tissue evidence="14">Leaf</tissue>
    </source>
</reference>
<evidence type="ECO:0000256" key="10">
    <source>
        <dbReference type="PROSITE-ProRule" id="PRU01240"/>
    </source>
</evidence>
<dbReference type="InterPro" id="IPR011527">
    <property type="entry name" value="ABC1_TM_dom"/>
</dbReference>
<evidence type="ECO:0000313" key="14">
    <source>
        <dbReference type="EMBL" id="PKI44379.1"/>
    </source>
</evidence>
<evidence type="ECO:0000256" key="2">
    <source>
        <dbReference type="ARBA" id="ARBA00022670"/>
    </source>
</evidence>
<dbReference type="AlphaFoldDB" id="A0A2I0IK57"/>
<dbReference type="PROSITE" id="PS51892">
    <property type="entry name" value="SUBTILASE"/>
    <property type="match status" value="1"/>
</dbReference>
<evidence type="ECO:0000256" key="11">
    <source>
        <dbReference type="SAM" id="MobiDB-lite"/>
    </source>
</evidence>
<evidence type="ECO:0000259" key="13">
    <source>
        <dbReference type="PROSITE" id="PS50929"/>
    </source>
</evidence>
<comment type="similarity">
    <text evidence="10">Belongs to the peptidase S8 family.</text>
</comment>
<keyword evidence="4" id="KW-0547">Nucleotide-binding</keyword>
<proteinExistence type="inferred from homology"/>
<keyword evidence="5" id="KW-0378">Hydrolase</keyword>
<evidence type="ECO:0000256" key="3">
    <source>
        <dbReference type="ARBA" id="ARBA00022692"/>
    </source>
</evidence>
<keyword evidence="7" id="KW-0067">ATP-binding</keyword>
<evidence type="ECO:0000256" key="4">
    <source>
        <dbReference type="ARBA" id="ARBA00022741"/>
    </source>
</evidence>
<dbReference type="SUPFAM" id="SSF52540">
    <property type="entry name" value="P-loop containing nucleoside triphosphate hydrolases"/>
    <property type="match status" value="1"/>
</dbReference>
<dbReference type="SUPFAM" id="SSF90123">
    <property type="entry name" value="ABC transporter transmembrane region"/>
    <property type="match status" value="1"/>
</dbReference>
<evidence type="ECO:0000313" key="15">
    <source>
        <dbReference type="Proteomes" id="UP000233551"/>
    </source>
</evidence>
<dbReference type="InterPro" id="IPR050173">
    <property type="entry name" value="ABC_transporter_C-like"/>
</dbReference>
<evidence type="ECO:0000256" key="7">
    <source>
        <dbReference type="ARBA" id="ARBA00022840"/>
    </source>
</evidence>
<dbReference type="PROSITE" id="PS50929">
    <property type="entry name" value="ABC_TM1F"/>
    <property type="match status" value="1"/>
</dbReference>
<dbReference type="InterPro" id="IPR003439">
    <property type="entry name" value="ABC_transporter-like_ATP-bd"/>
</dbReference>
<organism evidence="14 15">
    <name type="scientific">Punica granatum</name>
    <name type="common">Pomegranate</name>
    <dbReference type="NCBI Taxonomy" id="22663"/>
    <lineage>
        <taxon>Eukaryota</taxon>
        <taxon>Viridiplantae</taxon>
        <taxon>Streptophyta</taxon>
        <taxon>Embryophyta</taxon>
        <taxon>Tracheophyta</taxon>
        <taxon>Spermatophyta</taxon>
        <taxon>Magnoliopsida</taxon>
        <taxon>eudicotyledons</taxon>
        <taxon>Gunneridae</taxon>
        <taxon>Pentapetalae</taxon>
        <taxon>rosids</taxon>
        <taxon>malvids</taxon>
        <taxon>Myrtales</taxon>
        <taxon>Lythraceae</taxon>
        <taxon>Punica</taxon>
    </lineage>
</organism>
<keyword evidence="1" id="KW-0813">Transport</keyword>
<evidence type="ECO:0000256" key="6">
    <source>
        <dbReference type="ARBA" id="ARBA00022825"/>
    </source>
</evidence>
<dbReference type="GO" id="GO:0016020">
    <property type="term" value="C:membrane"/>
    <property type="evidence" value="ECO:0007669"/>
    <property type="project" value="InterPro"/>
</dbReference>
<dbReference type="Pfam" id="PF00005">
    <property type="entry name" value="ABC_tran"/>
    <property type="match status" value="1"/>
</dbReference>
<dbReference type="Gene3D" id="3.40.50.200">
    <property type="entry name" value="Peptidase S8/S53 domain"/>
    <property type="match status" value="1"/>
</dbReference>
<dbReference type="Pfam" id="PF00664">
    <property type="entry name" value="ABC_membrane"/>
    <property type="match status" value="1"/>
</dbReference>
<keyword evidence="2" id="KW-0645">Protease</keyword>
<dbReference type="EMBL" id="PGOL01002909">
    <property type="protein sequence ID" value="PKI44379.1"/>
    <property type="molecule type" value="Genomic_DNA"/>
</dbReference>
<evidence type="ECO:0000256" key="1">
    <source>
        <dbReference type="ARBA" id="ARBA00022448"/>
    </source>
</evidence>
<dbReference type="Pfam" id="PF02458">
    <property type="entry name" value="Transferase"/>
    <property type="match status" value="1"/>
</dbReference>
<dbReference type="Gene3D" id="3.40.50.300">
    <property type="entry name" value="P-loop containing nucleotide triphosphate hydrolases"/>
    <property type="match status" value="1"/>
</dbReference>
<protein>
    <recommendedName>
        <fullName evidence="13">ABC transmembrane type-1 domain-containing protein</fullName>
    </recommendedName>
</protein>
<dbReference type="GO" id="GO:0016887">
    <property type="term" value="F:ATP hydrolysis activity"/>
    <property type="evidence" value="ECO:0007669"/>
    <property type="project" value="InterPro"/>
</dbReference>
<dbReference type="Proteomes" id="UP000233551">
    <property type="component" value="Unassembled WGS sequence"/>
</dbReference>
<keyword evidence="3 12" id="KW-0812">Transmembrane</keyword>
<dbReference type="InterPro" id="IPR023828">
    <property type="entry name" value="Peptidase_S8_Ser-AS"/>
</dbReference>
<dbReference type="PANTHER" id="PTHR24223:SF181">
    <property type="entry name" value="ABC TRANSPORTER C FAMILY MEMBER 3"/>
    <property type="match status" value="1"/>
</dbReference>
<keyword evidence="9 12" id="KW-0472">Membrane</keyword>
<dbReference type="GO" id="GO:0006508">
    <property type="term" value="P:proteolysis"/>
    <property type="evidence" value="ECO:0007669"/>
    <property type="project" value="UniProtKB-KW"/>
</dbReference>
<feature type="transmembrane region" description="Helical" evidence="12">
    <location>
        <begin position="313"/>
        <end position="333"/>
    </location>
</feature>
<dbReference type="GO" id="GO:0005524">
    <property type="term" value="F:ATP binding"/>
    <property type="evidence" value="ECO:0007669"/>
    <property type="project" value="UniProtKB-KW"/>
</dbReference>
<evidence type="ECO:0000256" key="8">
    <source>
        <dbReference type="ARBA" id="ARBA00022989"/>
    </source>
</evidence>
<dbReference type="GO" id="GO:0004252">
    <property type="term" value="F:serine-type endopeptidase activity"/>
    <property type="evidence" value="ECO:0007669"/>
    <property type="project" value="InterPro"/>
</dbReference>
<dbReference type="Pfam" id="PF00082">
    <property type="entry name" value="Peptidase_S8"/>
    <property type="match status" value="1"/>
</dbReference>